<evidence type="ECO:0000256" key="10">
    <source>
        <dbReference type="PIRNR" id="PIRNR006250"/>
    </source>
</evidence>
<dbReference type="InterPro" id="IPR037128">
    <property type="entry name" value="Quinolinate_PRibosylTase_N_sf"/>
</dbReference>
<evidence type="ECO:0000256" key="9">
    <source>
        <dbReference type="ARBA" id="ARBA00047445"/>
    </source>
</evidence>
<dbReference type="PANTHER" id="PTHR32179">
    <property type="entry name" value="NICOTINATE-NUCLEOTIDE PYROPHOSPHORYLASE [CARBOXYLATING]"/>
    <property type="match status" value="1"/>
</dbReference>
<dbReference type="Gene3D" id="3.20.20.70">
    <property type="entry name" value="Aldolase class I"/>
    <property type="match status" value="1"/>
</dbReference>
<evidence type="ECO:0000259" key="12">
    <source>
        <dbReference type="Pfam" id="PF02749"/>
    </source>
</evidence>
<dbReference type="Pfam" id="PF01729">
    <property type="entry name" value="QRPTase_C"/>
    <property type="match status" value="1"/>
</dbReference>
<dbReference type="InterPro" id="IPR004393">
    <property type="entry name" value="NadC"/>
</dbReference>
<dbReference type="CDD" id="cd01572">
    <property type="entry name" value="QPRTase"/>
    <property type="match status" value="1"/>
</dbReference>
<dbReference type="InterPro" id="IPR002638">
    <property type="entry name" value="Quinolinate_PRibosylTrfase_C"/>
</dbReference>
<evidence type="ECO:0000256" key="3">
    <source>
        <dbReference type="ARBA" id="ARBA00009400"/>
    </source>
</evidence>
<dbReference type="Pfam" id="PF02749">
    <property type="entry name" value="QRPTase_N"/>
    <property type="match status" value="1"/>
</dbReference>
<evidence type="ECO:0000313" key="13">
    <source>
        <dbReference type="EMBL" id="GAA1006878.1"/>
    </source>
</evidence>
<dbReference type="RefSeq" id="WP_346072435.1">
    <property type="nucleotide sequence ID" value="NZ_BAAAHU010000010.1"/>
</dbReference>
<evidence type="ECO:0000256" key="4">
    <source>
        <dbReference type="ARBA" id="ARBA00011944"/>
    </source>
</evidence>
<dbReference type="InterPro" id="IPR013785">
    <property type="entry name" value="Aldolase_TIM"/>
</dbReference>
<dbReference type="NCBIfam" id="TIGR00078">
    <property type="entry name" value="nadC"/>
    <property type="match status" value="1"/>
</dbReference>
<dbReference type="Gene3D" id="3.90.1170.20">
    <property type="entry name" value="Quinolinate phosphoribosyl transferase, N-terminal domain"/>
    <property type="match status" value="1"/>
</dbReference>
<feature type="domain" description="Quinolinate phosphoribosyl transferase C-terminal" evidence="11">
    <location>
        <begin position="156"/>
        <end position="320"/>
    </location>
</feature>
<keyword evidence="6 10" id="KW-0328">Glycosyltransferase</keyword>
<accession>A0ABP4DDT4</accession>
<dbReference type="SUPFAM" id="SSF54675">
    <property type="entry name" value="Nicotinate/Quinolinate PRTase N-terminal domain-like"/>
    <property type="match status" value="1"/>
</dbReference>
<evidence type="ECO:0000256" key="6">
    <source>
        <dbReference type="ARBA" id="ARBA00022676"/>
    </source>
</evidence>
<comment type="caution">
    <text evidence="13">The sequence shown here is derived from an EMBL/GenBank/DDBJ whole genome shotgun (WGS) entry which is preliminary data.</text>
</comment>
<dbReference type="InterPro" id="IPR022412">
    <property type="entry name" value="Quinolinate_PRibosylTrfase_N"/>
</dbReference>
<keyword evidence="14" id="KW-1185">Reference proteome</keyword>
<sequence>MSTEDLPLASNGCCGGGCACGADAGEEYLECGLDPALARLLADAGLDPVEVEDIANVAIQEDLAGGVDVTTVATIPETAVATGDFVAREAGVVAGLRVAEAVLSVVCTDDFEVERHVEDGDRVEAGRKLLSVTTRTRDLLTAERSALNLLCHLSGIATATRAWADALEGTGAKVRDTRKTTPGLRSLEKYAVRCGGGVNHRMALSDAALVKDNHVVAAGGVAQAFQAVREAFPEVPIEVEVDTLHQLREVVDAGADLILLDNFTPGECEEAVAIAGGRALLEASGRLTLDNARAYAETGVDFLAVGSLTHSSPIMDIGLDLREAE</sequence>
<dbReference type="PANTHER" id="PTHR32179:SF3">
    <property type="entry name" value="NICOTINATE-NUCLEOTIDE PYROPHOSPHORYLASE [CARBOXYLATING]"/>
    <property type="match status" value="1"/>
</dbReference>
<reference evidence="14" key="1">
    <citation type="journal article" date="2019" name="Int. J. Syst. Evol. Microbiol.">
        <title>The Global Catalogue of Microorganisms (GCM) 10K type strain sequencing project: providing services to taxonomists for standard genome sequencing and annotation.</title>
        <authorList>
            <consortium name="The Broad Institute Genomics Platform"/>
            <consortium name="The Broad Institute Genome Sequencing Center for Infectious Disease"/>
            <person name="Wu L."/>
            <person name="Ma J."/>
        </authorList>
    </citation>
    <scope>NUCLEOTIDE SEQUENCE [LARGE SCALE GENOMIC DNA]</scope>
    <source>
        <strain evidence="14">JCM 11269</strain>
    </source>
</reference>
<keyword evidence="5" id="KW-0662">Pyridine nucleotide biosynthesis</keyword>
<dbReference type="Proteomes" id="UP001501072">
    <property type="component" value="Unassembled WGS sequence"/>
</dbReference>
<comment type="pathway">
    <text evidence="2">Cofactor biosynthesis; NAD(+) biosynthesis; nicotinate D-ribonucleotide from quinolinate: step 1/1.</text>
</comment>
<proteinExistence type="inferred from homology"/>
<gene>
    <name evidence="13" type="primary">nadC</name>
    <name evidence="13" type="ORF">GCM10009564_15430</name>
</gene>
<evidence type="ECO:0000256" key="2">
    <source>
        <dbReference type="ARBA" id="ARBA00004893"/>
    </source>
</evidence>
<evidence type="ECO:0000256" key="1">
    <source>
        <dbReference type="ARBA" id="ARBA00003237"/>
    </source>
</evidence>
<dbReference type="InterPro" id="IPR027277">
    <property type="entry name" value="NadC/ModD"/>
</dbReference>
<evidence type="ECO:0000256" key="8">
    <source>
        <dbReference type="ARBA" id="ARBA00033102"/>
    </source>
</evidence>
<feature type="domain" description="Quinolinate phosphoribosyl transferase N-terminal" evidence="12">
    <location>
        <begin position="68"/>
        <end position="154"/>
    </location>
</feature>
<comment type="catalytic activity">
    <reaction evidence="9">
        <text>nicotinate beta-D-ribonucleotide + CO2 + diphosphate = quinolinate + 5-phospho-alpha-D-ribose 1-diphosphate + 2 H(+)</text>
        <dbReference type="Rhea" id="RHEA:12733"/>
        <dbReference type="ChEBI" id="CHEBI:15378"/>
        <dbReference type="ChEBI" id="CHEBI:16526"/>
        <dbReference type="ChEBI" id="CHEBI:29959"/>
        <dbReference type="ChEBI" id="CHEBI:33019"/>
        <dbReference type="ChEBI" id="CHEBI:57502"/>
        <dbReference type="ChEBI" id="CHEBI:58017"/>
        <dbReference type="EC" id="2.4.2.19"/>
    </reaction>
</comment>
<evidence type="ECO:0000256" key="7">
    <source>
        <dbReference type="ARBA" id="ARBA00022679"/>
    </source>
</evidence>
<dbReference type="SUPFAM" id="SSF51690">
    <property type="entry name" value="Nicotinate/Quinolinate PRTase C-terminal domain-like"/>
    <property type="match status" value="1"/>
</dbReference>
<evidence type="ECO:0000313" key="14">
    <source>
        <dbReference type="Proteomes" id="UP001501072"/>
    </source>
</evidence>
<dbReference type="EMBL" id="BAAAHU010000010">
    <property type="protein sequence ID" value="GAA1006878.1"/>
    <property type="molecule type" value="Genomic_DNA"/>
</dbReference>
<evidence type="ECO:0000259" key="11">
    <source>
        <dbReference type="Pfam" id="PF01729"/>
    </source>
</evidence>
<name>A0ABP4DDT4_9ACTN</name>
<protein>
    <recommendedName>
        <fullName evidence="4">nicotinate-nucleotide diphosphorylase (carboxylating)</fullName>
        <ecNumber evidence="4">2.4.2.19</ecNumber>
    </recommendedName>
    <alternativeName>
        <fullName evidence="8">Quinolinate phosphoribosyltransferase [decarboxylating]</fullName>
    </alternativeName>
</protein>
<comment type="similarity">
    <text evidence="3 10">Belongs to the NadC/ModD family.</text>
</comment>
<keyword evidence="7 10" id="KW-0808">Transferase</keyword>
<organism evidence="13 14">
    <name type="scientific">Streptomyces thermogriseus</name>
    <dbReference type="NCBI Taxonomy" id="75292"/>
    <lineage>
        <taxon>Bacteria</taxon>
        <taxon>Bacillati</taxon>
        <taxon>Actinomycetota</taxon>
        <taxon>Actinomycetes</taxon>
        <taxon>Kitasatosporales</taxon>
        <taxon>Streptomycetaceae</taxon>
        <taxon>Streptomyces</taxon>
    </lineage>
</organism>
<evidence type="ECO:0000256" key="5">
    <source>
        <dbReference type="ARBA" id="ARBA00022642"/>
    </source>
</evidence>
<dbReference type="EC" id="2.4.2.19" evidence="4"/>
<comment type="function">
    <text evidence="1">Involved in the catabolism of quinolinic acid (QA).</text>
</comment>
<dbReference type="PIRSF" id="PIRSF006250">
    <property type="entry name" value="NadC_ModD"/>
    <property type="match status" value="1"/>
</dbReference>
<dbReference type="InterPro" id="IPR036068">
    <property type="entry name" value="Nicotinate_pribotase-like_C"/>
</dbReference>